<accession>A0A1C7MJR1</accession>
<keyword evidence="1" id="KW-0689">Ribosomal protein</keyword>
<dbReference type="PANTHER" id="PTHR28066">
    <property type="entry name" value="37S RIBOSOMAL PROTEIN MRP10, MITOCHONDRIAL"/>
    <property type="match status" value="1"/>
</dbReference>
<sequence length="86" mass="9420">MYIEKLKVRPRKAPIVRPCTVQLTTMLSCWAATAAAGPDKSDIMSTGTCAEAAQALFSCMRTAPMPTKPQRPTINYHLARLGKNLK</sequence>
<dbReference type="EMBL" id="LUGG01000004">
    <property type="protein sequence ID" value="OBZ75264.1"/>
    <property type="molecule type" value="Genomic_DNA"/>
</dbReference>
<reference evidence="1 2" key="1">
    <citation type="submission" date="2016-03" db="EMBL/GenBank/DDBJ databases">
        <title>Whole genome sequencing of Grifola frondosa 9006-11.</title>
        <authorList>
            <person name="Min B."/>
            <person name="Park H."/>
            <person name="Kim J.-G."/>
            <person name="Cho H."/>
            <person name="Oh Y.-L."/>
            <person name="Kong W.-S."/>
            <person name="Choi I.-G."/>
        </authorList>
    </citation>
    <scope>NUCLEOTIDE SEQUENCE [LARGE SCALE GENOMIC DNA]</scope>
    <source>
        <strain evidence="1 2">9006-11</strain>
    </source>
</reference>
<dbReference type="InterPro" id="IPR017264">
    <property type="entry name" value="Ribosomal_mS37_fun"/>
</dbReference>
<keyword evidence="1" id="KW-0687">Ribonucleoprotein</keyword>
<name>A0A1C7MJR1_GRIFR</name>
<dbReference type="OMA" id="AAMLGCW"/>
<evidence type="ECO:0000313" key="2">
    <source>
        <dbReference type="Proteomes" id="UP000092993"/>
    </source>
</evidence>
<gene>
    <name evidence="1" type="primary">mrp10</name>
    <name evidence="1" type="ORF">A0H81_04543</name>
</gene>
<proteinExistence type="predicted"/>
<dbReference type="GO" id="GO:0003735">
    <property type="term" value="F:structural constituent of ribosome"/>
    <property type="evidence" value="ECO:0007669"/>
    <property type="project" value="InterPro"/>
</dbReference>
<organism evidence="1 2">
    <name type="scientific">Grifola frondosa</name>
    <name type="common">Maitake</name>
    <name type="synonym">Polyporus frondosus</name>
    <dbReference type="NCBI Taxonomy" id="5627"/>
    <lineage>
        <taxon>Eukaryota</taxon>
        <taxon>Fungi</taxon>
        <taxon>Dikarya</taxon>
        <taxon>Basidiomycota</taxon>
        <taxon>Agaricomycotina</taxon>
        <taxon>Agaricomycetes</taxon>
        <taxon>Polyporales</taxon>
        <taxon>Grifolaceae</taxon>
        <taxon>Grifola</taxon>
    </lineage>
</organism>
<dbReference type="GO" id="GO:0005763">
    <property type="term" value="C:mitochondrial small ribosomal subunit"/>
    <property type="evidence" value="ECO:0007669"/>
    <property type="project" value="TreeGrafter"/>
</dbReference>
<keyword evidence="2" id="KW-1185">Reference proteome</keyword>
<evidence type="ECO:0000313" key="1">
    <source>
        <dbReference type="EMBL" id="OBZ75264.1"/>
    </source>
</evidence>
<dbReference type="Proteomes" id="UP000092993">
    <property type="component" value="Unassembled WGS sequence"/>
</dbReference>
<dbReference type="PROSITE" id="PS51257">
    <property type="entry name" value="PROKAR_LIPOPROTEIN"/>
    <property type="match status" value="1"/>
</dbReference>
<dbReference type="OrthoDB" id="2210at2759"/>
<dbReference type="PANTHER" id="PTHR28066:SF1">
    <property type="entry name" value="SMALL RIBOSOMAL SUBUNIT PROTEIN MS37"/>
    <property type="match status" value="1"/>
</dbReference>
<dbReference type="GO" id="GO:0032543">
    <property type="term" value="P:mitochondrial translation"/>
    <property type="evidence" value="ECO:0007669"/>
    <property type="project" value="InterPro"/>
</dbReference>
<dbReference type="AlphaFoldDB" id="A0A1C7MJR1"/>
<comment type="caution">
    <text evidence="1">The sequence shown here is derived from an EMBL/GenBank/DDBJ whole genome shotgun (WGS) entry which is preliminary data.</text>
</comment>
<protein>
    <submittedName>
        <fullName evidence="1">37S ribosomal protein mrp10, mitochondrial</fullName>
    </submittedName>
</protein>
<dbReference type="STRING" id="5627.A0A1C7MJR1"/>